<keyword evidence="2" id="KW-0255">Endonuclease</keyword>
<keyword evidence="2" id="KW-0378">Hydrolase</keyword>
<dbReference type="PANTHER" id="PTHR30015:SF7">
    <property type="entry name" value="TYPE IV METHYL-DIRECTED RESTRICTION ENZYME ECOKMRR"/>
    <property type="match status" value="1"/>
</dbReference>
<name>A0ABY0CRA4_9DELT</name>
<dbReference type="GO" id="GO:0004519">
    <property type="term" value="F:endonuclease activity"/>
    <property type="evidence" value="ECO:0007669"/>
    <property type="project" value="UniProtKB-KW"/>
</dbReference>
<dbReference type="SUPFAM" id="SSF52980">
    <property type="entry name" value="Restriction endonuclease-like"/>
    <property type="match status" value="1"/>
</dbReference>
<evidence type="ECO:0000313" key="2">
    <source>
        <dbReference type="EMBL" id="RVU43104.1"/>
    </source>
</evidence>
<proteinExistence type="predicted"/>
<keyword evidence="2" id="KW-0540">Nuclease</keyword>
<accession>A0ABY0CRA4</accession>
<protein>
    <submittedName>
        <fullName evidence="2">Restriction endonuclease</fullName>
    </submittedName>
</protein>
<gene>
    <name evidence="2" type="ORF">EA187_12885</name>
</gene>
<organism evidence="2 3">
    <name type="scientific">Lujinxingia sediminis</name>
    <dbReference type="NCBI Taxonomy" id="2480984"/>
    <lineage>
        <taxon>Bacteria</taxon>
        <taxon>Deltaproteobacteria</taxon>
        <taxon>Bradymonadales</taxon>
        <taxon>Lujinxingiaceae</taxon>
        <taxon>Lujinxingia</taxon>
    </lineage>
</organism>
<sequence length="575" mass="65289">MVDQAAIRRAVQGRNYSVRIHEEWRTPAGNRRNAPMYEASIRNDFLGKERVIKGKEYGAVRQKCEDQLEKWAAEEIKKRVIQAEKDDKKRAAAACEVADEEAKVLIRRLRGILHATLTIDDRIDWQALVDRQPPPPFAFPESLPAAPEKPPFPELPKASFWEWLLPQMKRNRLQRTEELEQSYAATCEGMQQNLARAREDYRARLAVAQRAHEVSAANFLREQRRRNESIMAFKTQFEAGHPKAIIEYLREVFERSEYPEGYYVAHEATYDQPSETIVIDLTLPSQDEISDVEGYKFIASRKEQKEIKMKKKDHDALYETVVQQTILRTIHEVFESLYTPHIQAVVVNGWVTALNKATGHDETSCVISVSTERSAFEAIQLERVDPAECLRQLKGVVAGPLSQLAPVKPIMQLNRADNRFVESKEVLAEYNSKSNLAEMPWEQFEHLVRELFSEMFSGADTEVKVTQASNDGGVDAIAFDPDPIRGGKFVIQAKRYTNVVPVSAVRDLYGTMISEGATKGLLVTTAHFGRDTRSFANGKPISLIDGANLVYLLEEHGHKVRLDVAEARAKRRSGT</sequence>
<dbReference type="InterPro" id="IPR011856">
    <property type="entry name" value="tRNA_endonuc-like_dom_sf"/>
</dbReference>
<dbReference type="Gene3D" id="3.40.1350.10">
    <property type="match status" value="1"/>
</dbReference>
<dbReference type="RefSeq" id="WP_127780515.1">
    <property type="nucleotide sequence ID" value="NZ_SADD01000007.1"/>
</dbReference>
<keyword evidence="3" id="KW-1185">Reference proteome</keyword>
<feature type="domain" description="Restriction endonuclease type IV Mrr" evidence="1">
    <location>
        <begin position="436"/>
        <end position="553"/>
    </location>
</feature>
<dbReference type="InterPro" id="IPR007560">
    <property type="entry name" value="Restrct_endonuc_IV_Mrr"/>
</dbReference>
<dbReference type="EMBL" id="SADD01000007">
    <property type="protein sequence ID" value="RVU43104.1"/>
    <property type="molecule type" value="Genomic_DNA"/>
</dbReference>
<dbReference type="InterPro" id="IPR052906">
    <property type="entry name" value="Type_IV_Methyl-Rstrct_Enzyme"/>
</dbReference>
<dbReference type="Proteomes" id="UP000282926">
    <property type="component" value="Unassembled WGS sequence"/>
</dbReference>
<dbReference type="InterPro" id="IPR011335">
    <property type="entry name" value="Restrct_endonuc-II-like"/>
</dbReference>
<reference evidence="2 3" key="1">
    <citation type="submission" date="2019-01" db="EMBL/GenBank/DDBJ databases">
        <title>Lujinxingia litoralis gen. nov., sp. nov. and Lujinxingia sediminis gen. nov., sp. nov., new members in the order Bradymonadales, isolated from coastal sediment.</title>
        <authorList>
            <person name="Li C.-M."/>
        </authorList>
    </citation>
    <scope>NUCLEOTIDE SEQUENCE [LARGE SCALE GENOMIC DNA]</scope>
    <source>
        <strain evidence="2 3">SEH01</strain>
    </source>
</reference>
<comment type="caution">
    <text evidence="2">The sequence shown here is derived from an EMBL/GenBank/DDBJ whole genome shotgun (WGS) entry which is preliminary data.</text>
</comment>
<evidence type="ECO:0000313" key="3">
    <source>
        <dbReference type="Proteomes" id="UP000282926"/>
    </source>
</evidence>
<evidence type="ECO:0000259" key="1">
    <source>
        <dbReference type="Pfam" id="PF04471"/>
    </source>
</evidence>
<dbReference type="PANTHER" id="PTHR30015">
    <property type="entry name" value="MRR RESTRICTION SYSTEM PROTEIN"/>
    <property type="match status" value="1"/>
</dbReference>
<dbReference type="Pfam" id="PF04471">
    <property type="entry name" value="Mrr_cat"/>
    <property type="match status" value="1"/>
</dbReference>